<proteinExistence type="predicted"/>
<name>A0ABR8E205_9NOSO</name>
<gene>
    <name evidence="1" type="ORF">H6G97_39295</name>
</gene>
<protein>
    <submittedName>
        <fullName evidence="1">Uncharacterized protein</fullName>
    </submittedName>
</protein>
<sequence>MIPVALIFDDSVLNIRPDFNRESVTVVPMSRVPNIGEFVEIYLNQNIYSQAENFTVTKVVHWVLLEGNFRDSEPKAEITLALQS</sequence>
<dbReference type="RefSeq" id="WP_190945994.1">
    <property type="nucleotide sequence ID" value="NZ_JACJSI010000238.1"/>
</dbReference>
<comment type="caution">
    <text evidence="1">The sequence shown here is derived from an EMBL/GenBank/DDBJ whole genome shotgun (WGS) entry which is preliminary data.</text>
</comment>
<evidence type="ECO:0000313" key="2">
    <source>
        <dbReference type="Proteomes" id="UP000623440"/>
    </source>
</evidence>
<dbReference type="EMBL" id="JACJSI010000238">
    <property type="protein sequence ID" value="MBD2535136.1"/>
    <property type="molecule type" value="Genomic_DNA"/>
</dbReference>
<dbReference type="Proteomes" id="UP000623440">
    <property type="component" value="Unassembled WGS sequence"/>
</dbReference>
<keyword evidence="2" id="KW-1185">Reference proteome</keyword>
<evidence type="ECO:0000313" key="1">
    <source>
        <dbReference type="EMBL" id="MBD2535136.1"/>
    </source>
</evidence>
<organism evidence="1 2">
    <name type="scientific">Nostoc flagelliforme FACHB-838</name>
    <dbReference type="NCBI Taxonomy" id="2692904"/>
    <lineage>
        <taxon>Bacteria</taxon>
        <taxon>Bacillati</taxon>
        <taxon>Cyanobacteriota</taxon>
        <taxon>Cyanophyceae</taxon>
        <taxon>Nostocales</taxon>
        <taxon>Nostocaceae</taxon>
        <taxon>Nostoc</taxon>
    </lineage>
</organism>
<accession>A0ABR8E205</accession>
<reference evidence="1 2" key="1">
    <citation type="journal article" date="2020" name="ISME J.">
        <title>Comparative genomics reveals insights into cyanobacterial evolution and habitat adaptation.</title>
        <authorList>
            <person name="Chen M.Y."/>
            <person name="Teng W.K."/>
            <person name="Zhao L."/>
            <person name="Hu C.X."/>
            <person name="Zhou Y.K."/>
            <person name="Han B.P."/>
            <person name="Song L.R."/>
            <person name="Shu W.S."/>
        </authorList>
    </citation>
    <scope>NUCLEOTIDE SEQUENCE [LARGE SCALE GENOMIC DNA]</scope>
    <source>
        <strain evidence="1 2">FACHB-838</strain>
    </source>
</reference>